<dbReference type="AlphaFoldDB" id="A0A9W7GG71"/>
<keyword evidence="1" id="KW-0732">Signal</keyword>
<dbReference type="EMBL" id="BRYA01001452">
    <property type="protein sequence ID" value="GMI43386.1"/>
    <property type="molecule type" value="Genomic_DNA"/>
</dbReference>
<protein>
    <submittedName>
        <fullName evidence="2">Uncharacterized protein</fullName>
    </submittedName>
</protein>
<dbReference type="Proteomes" id="UP001165065">
    <property type="component" value="Unassembled WGS sequence"/>
</dbReference>
<organism evidence="2 3">
    <name type="scientific">Triparma columacea</name>
    <dbReference type="NCBI Taxonomy" id="722753"/>
    <lineage>
        <taxon>Eukaryota</taxon>
        <taxon>Sar</taxon>
        <taxon>Stramenopiles</taxon>
        <taxon>Ochrophyta</taxon>
        <taxon>Bolidophyceae</taxon>
        <taxon>Parmales</taxon>
        <taxon>Triparmaceae</taxon>
        <taxon>Triparma</taxon>
    </lineage>
</organism>
<comment type="caution">
    <text evidence="2">The sequence shown here is derived from an EMBL/GenBank/DDBJ whole genome shotgun (WGS) entry which is preliminary data.</text>
</comment>
<evidence type="ECO:0000313" key="3">
    <source>
        <dbReference type="Proteomes" id="UP001165065"/>
    </source>
</evidence>
<sequence length="305" mass="33321">MKLFLLASAIPSLVSGFGDFGRDYSKLNPCFNPDTFNPDGTWHNHCEGDNYFSRTQCGLAGCLWQVRAGCEGEFPTEVSDDCCHCQTEALCASSGSYVTASVGEYLHSEAVLPSSCDVDSIPFLDCDEPDYGSPLYECLGGTDESWEAFYDSGDGKLLFDVVEAGRRFCEVDDAGQAYPYWQTLTCTMPMEQQWSHFYDAVMEGQTEICDEYAVNGWSHACCTDSKPKCGSDRTDWSKCPGVVEFLGDHDWGTIPTEEQVASYMMCDDWGTAACRDDIVAQEGETGSSAQFFNSLCASTAGSGGD</sequence>
<reference evidence="3" key="1">
    <citation type="journal article" date="2023" name="Commun. Biol.">
        <title>Genome analysis of Parmales, the sister group of diatoms, reveals the evolutionary specialization of diatoms from phago-mixotrophs to photoautotrophs.</title>
        <authorList>
            <person name="Ban H."/>
            <person name="Sato S."/>
            <person name="Yoshikawa S."/>
            <person name="Yamada K."/>
            <person name="Nakamura Y."/>
            <person name="Ichinomiya M."/>
            <person name="Sato N."/>
            <person name="Blanc-Mathieu R."/>
            <person name="Endo H."/>
            <person name="Kuwata A."/>
            <person name="Ogata H."/>
        </authorList>
    </citation>
    <scope>NUCLEOTIDE SEQUENCE [LARGE SCALE GENOMIC DNA]</scope>
</reference>
<gene>
    <name evidence="2" type="ORF">TrCOL_g113</name>
</gene>
<evidence type="ECO:0000256" key="1">
    <source>
        <dbReference type="SAM" id="SignalP"/>
    </source>
</evidence>
<feature type="signal peptide" evidence="1">
    <location>
        <begin position="1"/>
        <end position="16"/>
    </location>
</feature>
<evidence type="ECO:0000313" key="2">
    <source>
        <dbReference type="EMBL" id="GMI43386.1"/>
    </source>
</evidence>
<name>A0A9W7GG71_9STRA</name>
<accession>A0A9W7GG71</accession>
<feature type="chain" id="PRO_5040736835" evidence="1">
    <location>
        <begin position="17"/>
        <end position="305"/>
    </location>
</feature>
<proteinExistence type="predicted"/>
<keyword evidence="3" id="KW-1185">Reference proteome</keyword>